<dbReference type="VEuPathDB" id="AmoebaDB:DICPUDRAFT_33630"/>
<dbReference type="FunCoup" id="F0ZL81">
    <property type="interactions" value="722"/>
</dbReference>
<dbReference type="AlphaFoldDB" id="F0ZL81"/>
<dbReference type="PANTHER" id="PTHR32134">
    <property type="entry name" value="FNIP REPEAT-CONTAINING PROTEIN"/>
    <property type="match status" value="1"/>
</dbReference>
<protein>
    <submittedName>
        <fullName evidence="2">Uncharacterized protein</fullName>
    </submittedName>
</protein>
<sequence>MISHHIPHHDVTDEDQRQYNKIFKEFLFNIPHNMNPFAPQMEDKKSEFIVEYHWRSTLHPIPTTANTLYICFNHPIPPNTIPNNIIILCFLCENKTGISKGPDFNQNIDPGVIPNSVRYIYFINGQYNKPLMAGALPNSVEYLFLSDGFNQPFKVGDLPSNLCILETGDEFNQPFDAAALPPTLKSLFLGKGYNQPMDFAHLINITCLVYDEGSISEHPIISLPPKLEFLLLPDSFNHYIPVGLLPKTLRTLTFGDTFNSPIVPKSLPNSLESINLGKSYNLPFDPNALPKSLKSISFHQYSEFNHPLENIPNYVHSIELGQQFNQPITQLPSHLRYMKFGQKFNQNLEGVLPSNLTHLYLGVHYKKLLTPGTLPESLKVLVMNGYTKKIPAGVIPPNCKFTKNPKATNCSVM</sequence>
<keyword evidence="1" id="KW-0677">Repeat</keyword>
<dbReference type="Pfam" id="PF05725">
    <property type="entry name" value="FNIP"/>
    <property type="match status" value="6"/>
</dbReference>
<organism evidence="2 3">
    <name type="scientific">Dictyostelium purpureum</name>
    <name type="common">Slime mold</name>
    <dbReference type="NCBI Taxonomy" id="5786"/>
    <lineage>
        <taxon>Eukaryota</taxon>
        <taxon>Amoebozoa</taxon>
        <taxon>Evosea</taxon>
        <taxon>Eumycetozoa</taxon>
        <taxon>Dictyostelia</taxon>
        <taxon>Dictyosteliales</taxon>
        <taxon>Dictyosteliaceae</taxon>
        <taxon>Dictyostelium</taxon>
    </lineage>
</organism>
<evidence type="ECO:0000313" key="2">
    <source>
        <dbReference type="EMBL" id="EGC35302.1"/>
    </source>
</evidence>
<dbReference type="eggNOG" id="ENOG502RE30">
    <property type="taxonomic scope" value="Eukaryota"/>
</dbReference>
<dbReference type="OrthoDB" id="10334611at2759"/>
<accession>F0ZL81</accession>
<dbReference type="GO" id="GO:0005516">
    <property type="term" value="F:calmodulin binding"/>
    <property type="evidence" value="ECO:0007669"/>
    <property type="project" value="EnsemblProtists"/>
</dbReference>
<dbReference type="PANTHER" id="PTHR32134:SF23">
    <property type="entry name" value="CALMODULIN-BINDING PROTEIN CMBB"/>
    <property type="match status" value="1"/>
</dbReference>
<dbReference type="OMA" id="IVEYHWR"/>
<dbReference type="RefSeq" id="XP_003288169.1">
    <property type="nucleotide sequence ID" value="XM_003288121.1"/>
</dbReference>
<reference evidence="3" key="1">
    <citation type="journal article" date="2011" name="Genome Biol.">
        <title>Comparative genomics of the social amoebae Dictyostelium discoideum and Dictyostelium purpureum.</title>
        <authorList>
            <consortium name="US DOE Joint Genome Institute (JGI-PGF)"/>
            <person name="Sucgang R."/>
            <person name="Kuo A."/>
            <person name="Tian X."/>
            <person name="Salerno W."/>
            <person name="Parikh A."/>
            <person name="Feasley C.L."/>
            <person name="Dalin E."/>
            <person name="Tu H."/>
            <person name="Huang E."/>
            <person name="Barry K."/>
            <person name="Lindquist E."/>
            <person name="Shapiro H."/>
            <person name="Bruce D."/>
            <person name="Schmutz J."/>
            <person name="Salamov A."/>
            <person name="Fey P."/>
            <person name="Gaudet P."/>
            <person name="Anjard C."/>
            <person name="Babu M.M."/>
            <person name="Basu S."/>
            <person name="Bushmanova Y."/>
            <person name="van der Wel H."/>
            <person name="Katoh-Kurasawa M."/>
            <person name="Dinh C."/>
            <person name="Coutinho P.M."/>
            <person name="Saito T."/>
            <person name="Elias M."/>
            <person name="Schaap P."/>
            <person name="Kay R.R."/>
            <person name="Henrissat B."/>
            <person name="Eichinger L."/>
            <person name="Rivero F."/>
            <person name="Putnam N.H."/>
            <person name="West C.M."/>
            <person name="Loomis W.F."/>
            <person name="Chisholm R.L."/>
            <person name="Shaulsky G."/>
            <person name="Strassmann J.E."/>
            <person name="Queller D.C."/>
            <person name="Kuspa A."/>
            <person name="Grigoriev I.V."/>
        </authorList>
    </citation>
    <scope>NUCLEOTIDE SEQUENCE [LARGE SCALE GENOMIC DNA]</scope>
    <source>
        <strain evidence="3">QSDP1</strain>
    </source>
</reference>
<proteinExistence type="predicted"/>
<dbReference type="InterPro" id="IPR051251">
    <property type="entry name" value="STK_FNIP-Repeat"/>
</dbReference>
<dbReference type="InterPro" id="IPR008615">
    <property type="entry name" value="FNIP"/>
</dbReference>
<dbReference type="SUPFAM" id="SSF52058">
    <property type="entry name" value="L domain-like"/>
    <property type="match status" value="1"/>
</dbReference>
<name>F0ZL81_DICPU</name>
<keyword evidence="3" id="KW-1185">Reference proteome</keyword>
<gene>
    <name evidence="2" type="ORF">DICPUDRAFT_33630</name>
</gene>
<evidence type="ECO:0000313" key="3">
    <source>
        <dbReference type="Proteomes" id="UP000001064"/>
    </source>
</evidence>
<dbReference type="GeneID" id="10501586"/>
<dbReference type="KEGG" id="dpp:DICPUDRAFT_33630"/>
<dbReference type="InParanoid" id="F0ZL81"/>
<evidence type="ECO:0000256" key="1">
    <source>
        <dbReference type="ARBA" id="ARBA00022737"/>
    </source>
</evidence>
<dbReference type="Proteomes" id="UP000001064">
    <property type="component" value="Unassembled WGS sequence"/>
</dbReference>
<dbReference type="EMBL" id="GL871064">
    <property type="protein sequence ID" value="EGC35302.1"/>
    <property type="molecule type" value="Genomic_DNA"/>
</dbReference>